<evidence type="ECO:0000313" key="4">
    <source>
        <dbReference type="Proteomes" id="UP000486602"/>
    </source>
</evidence>
<evidence type="ECO:0000313" key="3">
    <source>
        <dbReference type="EMBL" id="NEN22407.1"/>
    </source>
</evidence>
<dbReference type="InterPro" id="IPR004143">
    <property type="entry name" value="BPL_LPL_catalytic"/>
</dbReference>
<dbReference type="Proteomes" id="UP000486602">
    <property type="component" value="Unassembled WGS sequence"/>
</dbReference>
<dbReference type="InterPro" id="IPR004408">
    <property type="entry name" value="Biotin_CoA_COase_ligase"/>
</dbReference>
<dbReference type="EC" id="6.3.4.15" evidence="3"/>
<comment type="caution">
    <text evidence="3">The sequence shown here is derived from an EMBL/GenBank/DDBJ whole genome shotgun (WGS) entry which is preliminary data.</text>
</comment>
<dbReference type="PANTHER" id="PTHR12835">
    <property type="entry name" value="BIOTIN PROTEIN LIGASE"/>
    <property type="match status" value="1"/>
</dbReference>
<protein>
    <submittedName>
        <fullName evidence="3">Biotin--[acetyl-CoA-carboxylase] ligase</fullName>
        <ecNumber evidence="3">6.3.4.15</ecNumber>
    </submittedName>
</protein>
<dbReference type="EMBL" id="JAAGVY010000003">
    <property type="protein sequence ID" value="NEN22407.1"/>
    <property type="molecule type" value="Genomic_DNA"/>
</dbReference>
<dbReference type="AlphaFoldDB" id="A0A7K3WL94"/>
<sequence>MIGNKITQFNSLDSTSNYVAKQLISGDYEEGDVILAHFQTEGRGQRGSFWQSVSGQNLTFSFALRSDFLNIHEHFIFSKAVSVAIYDLLCKRLKTDVSIKWPNDILVSDQKICGILLETKIIDSQKYTIFGLGLNVNQGEFPIGLKATSIALQLRESISVNEILTDLIRELNACLKPITDGYYDDIEWRYMNALYGAHEWINFTEENRSFYGKIREVDNAGVMLVKSKQGNALNYRTKEVTINY</sequence>
<dbReference type="CDD" id="cd16442">
    <property type="entry name" value="BPL"/>
    <property type="match status" value="1"/>
</dbReference>
<dbReference type="GO" id="GO:0005737">
    <property type="term" value="C:cytoplasm"/>
    <property type="evidence" value="ECO:0007669"/>
    <property type="project" value="TreeGrafter"/>
</dbReference>
<dbReference type="Pfam" id="PF03099">
    <property type="entry name" value="BPL_LplA_LipB"/>
    <property type="match status" value="1"/>
</dbReference>
<dbReference type="PANTHER" id="PTHR12835:SF5">
    <property type="entry name" value="BIOTIN--PROTEIN LIGASE"/>
    <property type="match status" value="1"/>
</dbReference>
<proteinExistence type="predicted"/>
<dbReference type="InterPro" id="IPR045864">
    <property type="entry name" value="aa-tRNA-synth_II/BPL/LPL"/>
</dbReference>
<evidence type="ECO:0000256" key="1">
    <source>
        <dbReference type="ARBA" id="ARBA00022598"/>
    </source>
</evidence>
<dbReference type="RefSeq" id="WP_163283136.1">
    <property type="nucleotide sequence ID" value="NZ_JAAGVY010000003.1"/>
</dbReference>
<feature type="domain" description="BPL/LPL catalytic" evidence="2">
    <location>
        <begin position="1"/>
        <end position="179"/>
    </location>
</feature>
<dbReference type="PROSITE" id="PS51733">
    <property type="entry name" value="BPL_LPL_CATALYTIC"/>
    <property type="match status" value="1"/>
</dbReference>
<organism evidence="3 4">
    <name type="scientific">Cryomorpha ignava</name>
    <dbReference type="NCBI Taxonomy" id="101383"/>
    <lineage>
        <taxon>Bacteria</taxon>
        <taxon>Pseudomonadati</taxon>
        <taxon>Bacteroidota</taxon>
        <taxon>Flavobacteriia</taxon>
        <taxon>Flavobacteriales</taxon>
        <taxon>Cryomorphaceae</taxon>
        <taxon>Cryomorpha</taxon>
    </lineage>
</organism>
<dbReference type="SUPFAM" id="SSF55681">
    <property type="entry name" value="Class II aaRS and biotin synthetases"/>
    <property type="match status" value="1"/>
</dbReference>
<dbReference type="NCBIfam" id="TIGR00121">
    <property type="entry name" value="birA_ligase"/>
    <property type="match status" value="1"/>
</dbReference>
<accession>A0A7K3WL94</accession>
<dbReference type="Gene3D" id="3.30.930.10">
    <property type="entry name" value="Bira Bifunctional Protein, Domain 2"/>
    <property type="match status" value="1"/>
</dbReference>
<reference evidence="3 4" key="1">
    <citation type="submission" date="2020-02" db="EMBL/GenBank/DDBJ databases">
        <title>Out from the shadows clarifying the taxonomy of the family Cryomorphaceae and related taxa by utilizing the GTDB taxonomic framework.</title>
        <authorList>
            <person name="Bowman J.P."/>
        </authorList>
    </citation>
    <scope>NUCLEOTIDE SEQUENCE [LARGE SCALE GENOMIC DNA]</scope>
    <source>
        <strain evidence="3 4">QSSC 1-22</strain>
    </source>
</reference>
<keyword evidence="4" id="KW-1185">Reference proteome</keyword>
<keyword evidence="1 3" id="KW-0436">Ligase</keyword>
<gene>
    <name evidence="3" type="ORF">G3O08_02685</name>
</gene>
<name>A0A7K3WL94_9FLAO</name>
<evidence type="ECO:0000259" key="2">
    <source>
        <dbReference type="PROSITE" id="PS51733"/>
    </source>
</evidence>
<dbReference type="GO" id="GO:0004077">
    <property type="term" value="F:biotin--[biotin carboxyl-carrier protein] ligase activity"/>
    <property type="evidence" value="ECO:0007669"/>
    <property type="project" value="UniProtKB-EC"/>
</dbReference>